<dbReference type="InterPro" id="IPR015424">
    <property type="entry name" value="PyrdxlP-dep_Trfase"/>
</dbReference>
<organism evidence="12 13">
    <name type="scientific">Bacteroides coprosuis DSM 18011</name>
    <dbReference type="NCBI Taxonomy" id="679937"/>
    <lineage>
        <taxon>Bacteria</taxon>
        <taxon>Pseudomonadati</taxon>
        <taxon>Bacteroidota</taxon>
        <taxon>Bacteroidia</taxon>
        <taxon>Bacteroidales</taxon>
        <taxon>Bacteroidaceae</taxon>
        <taxon>Bacteroides</taxon>
    </lineage>
</organism>
<keyword evidence="8 9" id="KW-0663">Pyridoxal phosphate</keyword>
<dbReference type="PANTHER" id="PTHR11680">
    <property type="entry name" value="SERINE HYDROXYMETHYLTRANSFERASE"/>
    <property type="match status" value="1"/>
</dbReference>
<dbReference type="PIRSF" id="PIRSF000412">
    <property type="entry name" value="SHMT"/>
    <property type="match status" value="1"/>
</dbReference>
<protein>
    <recommendedName>
        <fullName evidence="9">Serine hydroxymethyltransferase</fullName>
        <shortName evidence="9">SHMT</shortName>
        <shortName evidence="9">Serine methylase</shortName>
        <ecNumber evidence="9">2.1.2.1</ecNumber>
    </recommendedName>
</protein>
<dbReference type="Proteomes" id="UP000018439">
    <property type="component" value="Chromosome"/>
</dbReference>
<evidence type="ECO:0000259" key="11">
    <source>
        <dbReference type="Pfam" id="PF00464"/>
    </source>
</evidence>
<dbReference type="InterPro" id="IPR015421">
    <property type="entry name" value="PyrdxlP-dep_Trfase_major"/>
</dbReference>
<feature type="modified residue" description="N6-(pyridoxal phosphate)lysine" evidence="9 10">
    <location>
        <position position="222"/>
    </location>
</feature>
<sequence length="426" mass="47001">MKRDTEIFEIIEKEHQRQLKGIELIASENFVSEQVMEAMGSCLTNKYAEGYPGKRYYGGCQFVDQSEQLAIDRLKKLFGAEWANVQPHSGAQANTAVFFAILKPGDKFMGLNLDHGGHLSHGSSVNFSGIMYTPIAYNLNKETGLIDYDEMEKLAIAEKPKLIVGGGSAYSREWDYKRMREIADKVGAIFMVDMAHPAGLIAAGLLDNPVKYAHVVTSTTHKTLRGPRGGVILLGKDFPNPWGEKTRKGEVKMMSQILNSAVFPGTQGGPLEHVIAAKAVAFGEALRPEFKEYQTQVKKNAHVLAEELMKRGFDIVSGGTDNHSMLVDLRSKYPDLTGKVAEKALVEADITVNKNMVPFDSRSAFQTSGIRLGTPAITSRGAKENLMVEIADLIETVLSNVDNEAKIAEVRHRVNELMADYPIFAY</sequence>
<evidence type="ECO:0000256" key="2">
    <source>
        <dbReference type="ARBA" id="ARBA00004496"/>
    </source>
</evidence>
<dbReference type="GO" id="GO:0030170">
    <property type="term" value="F:pyridoxal phosphate binding"/>
    <property type="evidence" value="ECO:0007669"/>
    <property type="project" value="UniProtKB-UniRule"/>
</dbReference>
<evidence type="ECO:0000256" key="6">
    <source>
        <dbReference type="ARBA" id="ARBA00022563"/>
    </source>
</evidence>
<dbReference type="GO" id="GO:0035999">
    <property type="term" value="P:tetrahydrofolate interconversion"/>
    <property type="evidence" value="ECO:0007669"/>
    <property type="project" value="UniProtKB-UniRule"/>
</dbReference>
<comment type="function">
    <text evidence="9">Catalyzes the reversible interconversion of serine and glycine with tetrahydrofolate (THF) serving as the one-carbon carrier. This reaction serves as the major source of one-carbon groups required for the biosynthesis of purines, thymidylate, methionine, and other important biomolecules. Also exhibits THF-independent aldolase activity toward beta-hydroxyamino acids, producing glycine and aldehydes, via a retro-aldol mechanism.</text>
</comment>
<keyword evidence="7 9" id="KW-0808">Transferase</keyword>
<dbReference type="GO" id="GO:0019264">
    <property type="term" value="P:glycine biosynthetic process from serine"/>
    <property type="evidence" value="ECO:0007669"/>
    <property type="project" value="UniProtKB-UniRule"/>
</dbReference>
<evidence type="ECO:0000313" key="12">
    <source>
        <dbReference type="EMBL" id="EGJ72206.1"/>
    </source>
</evidence>
<comment type="caution">
    <text evidence="9">Lacks conserved residue(s) required for the propagation of feature annotation.</text>
</comment>
<evidence type="ECO:0000256" key="7">
    <source>
        <dbReference type="ARBA" id="ARBA00022679"/>
    </source>
</evidence>
<dbReference type="UniPathway" id="UPA00288">
    <property type="reaction ID" value="UER01023"/>
</dbReference>
<proteinExistence type="inferred from homology"/>
<dbReference type="EC" id="2.1.2.1" evidence="9"/>
<keyword evidence="6 9" id="KW-0554">One-carbon metabolism</keyword>
<dbReference type="eggNOG" id="COG0112">
    <property type="taxonomic scope" value="Bacteria"/>
</dbReference>
<dbReference type="Gene3D" id="3.40.640.10">
    <property type="entry name" value="Type I PLP-dependent aspartate aminotransferase-like (Major domain)"/>
    <property type="match status" value="1"/>
</dbReference>
<comment type="pathway">
    <text evidence="9">One-carbon metabolism; tetrahydrofolate interconversion.</text>
</comment>
<dbReference type="InterPro" id="IPR049943">
    <property type="entry name" value="Ser_HO-MeTrfase-like"/>
</dbReference>
<feature type="binding site" evidence="9">
    <location>
        <begin position="117"/>
        <end position="119"/>
    </location>
    <ligand>
        <name>(6S)-5,6,7,8-tetrahydrofolate</name>
        <dbReference type="ChEBI" id="CHEBI:57453"/>
    </ligand>
</feature>
<dbReference type="PROSITE" id="PS00096">
    <property type="entry name" value="SHMT"/>
    <property type="match status" value="1"/>
</dbReference>
<keyword evidence="9" id="KW-0028">Amino-acid biosynthesis</keyword>
<dbReference type="HAMAP" id="MF_00051">
    <property type="entry name" value="SHMT"/>
    <property type="match status" value="1"/>
</dbReference>
<evidence type="ECO:0000256" key="10">
    <source>
        <dbReference type="PIRSR" id="PIRSR000412-50"/>
    </source>
</evidence>
<dbReference type="InterPro" id="IPR019798">
    <property type="entry name" value="Ser_HO-MeTrfase_PLP_BS"/>
</dbReference>
<evidence type="ECO:0000256" key="8">
    <source>
        <dbReference type="ARBA" id="ARBA00022898"/>
    </source>
</evidence>
<comment type="catalytic activity">
    <reaction evidence="9">
        <text>(6R)-5,10-methylene-5,6,7,8-tetrahydrofolate + glycine + H2O = (6S)-5,6,7,8-tetrahydrofolate + L-serine</text>
        <dbReference type="Rhea" id="RHEA:15481"/>
        <dbReference type="ChEBI" id="CHEBI:15377"/>
        <dbReference type="ChEBI" id="CHEBI:15636"/>
        <dbReference type="ChEBI" id="CHEBI:33384"/>
        <dbReference type="ChEBI" id="CHEBI:57305"/>
        <dbReference type="ChEBI" id="CHEBI:57453"/>
        <dbReference type="EC" id="2.1.2.1"/>
    </reaction>
</comment>
<dbReference type="InterPro" id="IPR015422">
    <property type="entry name" value="PyrdxlP-dep_Trfase_small"/>
</dbReference>
<dbReference type="InterPro" id="IPR039429">
    <property type="entry name" value="SHMT-like_dom"/>
</dbReference>
<dbReference type="FunFam" id="3.40.640.10:FF:000001">
    <property type="entry name" value="Serine hydroxymethyltransferase"/>
    <property type="match status" value="1"/>
</dbReference>
<evidence type="ECO:0000313" key="13">
    <source>
        <dbReference type="Proteomes" id="UP000018439"/>
    </source>
</evidence>
<keyword evidence="12" id="KW-0489">Methyltransferase</keyword>
<dbReference type="CDD" id="cd00378">
    <property type="entry name" value="SHMT"/>
    <property type="match status" value="1"/>
</dbReference>
<reference evidence="12 13" key="1">
    <citation type="journal article" date="2011" name="Stand. Genomic Sci.">
        <title>Non-contiguous finished genome sequence of Bacteroides coprosuis type strain (PC139).</title>
        <authorList>
            <person name="Land M."/>
            <person name="Held B."/>
            <person name="Gronow S."/>
            <person name="Abt B."/>
            <person name="Lucas S."/>
            <person name="Del Rio T.G."/>
            <person name="Nolan M."/>
            <person name="Tice H."/>
            <person name="Cheng J.F."/>
            <person name="Pitluck S."/>
            <person name="Liolios K."/>
            <person name="Pagani I."/>
            <person name="Ivanova N."/>
            <person name="Mavromatis K."/>
            <person name="Mikhailova N."/>
            <person name="Pati A."/>
            <person name="Tapia R."/>
            <person name="Han C."/>
            <person name="Goodwin L."/>
            <person name="Chen A."/>
            <person name="Palaniappan K."/>
            <person name="Hauser L."/>
            <person name="Brambilla E.M."/>
            <person name="Rohde M."/>
            <person name="Goker M."/>
            <person name="Detter J.C."/>
            <person name="Woyke T."/>
            <person name="Bristow J."/>
            <person name="Eisen J.A."/>
            <person name="Markowitz V."/>
            <person name="Hugenholtz P."/>
            <person name="Kyrpides N.C."/>
            <person name="Klenk H.P."/>
            <person name="Lapidus A."/>
        </authorList>
    </citation>
    <scope>NUCLEOTIDE SEQUENCE</scope>
    <source>
        <strain evidence="12 13">DSM 18011</strain>
    </source>
</reference>
<dbReference type="InterPro" id="IPR001085">
    <property type="entry name" value="Ser_HO-MeTrfase"/>
</dbReference>
<feature type="binding site" evidence="9">
    <location>
        <begin position="363"/>
        <end position="365"/>
    </location>
    <ligand>
        <name>(6S)-5,6,7,8-tetrahydrofolate</name>
        <dbReference type="ChEBI" id="CHEBI:57453"/>
    </ligand>
</feature>
<dbReference type="NCBIfam" id="NF000586">
    <property type="entry name" value="PRK00011.1"/>
    <property type="match status" value="1"/>
</dbReference>
<gene>
    <name evidence="9" type="primary">glyA</name>
    <name evidence="12" type="ORF">Bcop_2032</name>
</gene>
<dbReference type="GO" id="GO:0005829">
    <property type="term" value="C:cytosol"/>
    <property type="evidence" value="ECO:0007669"/>
    <property type="project" value="TreeGrafter"/>
</dbReference>
<keyword evidence="13" id="KW-1185">Reference proteome</keyword>
<evidence type="ECO:0000256" key="5">
    <source>
        <dbReference type="ARBA" id="ARBA00022490"/>
    </source>
</evidence>
<feature type="binding site" evidence="9">
    <location>
        <position position="113"/>
    </location>
    <ligand>
        <name>(6S)-5,6,7,8-tetrahydrofolate</name>
        <dbReference type="ChEBI" id="CHEBI:57453"/>
    </ligand>
</feature>
<dbReference type="AlphaFoldDB" id="F3ZSW5"/>
<dbReference type="GO" id="GO:0004372">
    <property type="term" value="F:glycine hydroxymethyltransferase activity"/>
    <property type="evidence" value="ECO:0007669"/>
    <property type="project" value="UniProtKB-UniRule"/>
</dbReference>
<comment type="pathway">
    <text evidence="9">Amino-acid biosynthesis; glycine biosynthesis; glycine from L-serine: step 1/1.</text>
</comment>
<evidence type="ECO:0000256" key="9">
    <source>
        <dbReference type="HAMAP-Rule" id="MF_00051"/>
    </source>
</evidence>
<dbReference type="PANTHER" id="PTHR11680:SF35">
    <property type="entry name" value="SERINE HYDROXYMETHYLTRANSFERASE 1"/>
    <property type="match status" value="1"/>
</dbReference>
<dbReference type="UniPathway" id="UPA00193"/>
<comment type="cofactor">
    <cofactor evidence="1 9 10">
        <name>pyridoxal 5'-phosphate</name>
        <dbReference type="ChEBI" id="CHEBI:597326"/>
    </cofactor>
</comment>
<comment type="subunit">
    <text evidence="4 9">Homodimer.</text>
</comment>
<comment type="subcellular location">
    <subcellularLocation>
        <location evidence="2 9">Cytoplasm</location>
    </subcellularLocation>
</comment>
<dbReference type="Pfam" id="PF00464">
    <property type="entry name" value="SHMT"/>
    <property type="match status" value="1"/>
</dbReference>
<dbReference type="EMBL" id="CM001167">
    <property type="protein sequence ID" value="EGJ72206.1"/>
    <property type="molecule type" value="Genomic_DNA"/>
</dbReference>
<keyword evidence="5 9" id="KW-0963">Cytoplasm</keyword>
<dbReference type="SUPFAM" id="SSF53383">
    <property type="entry name" value="PLP-dependent transferases"/>
    <property type="match status" value="1"/>
</dbReference>
<evidence type="ECO:0000256" key="1">
    <source>
        <dbReference type="ARBA" id="ARBA00001933"/>
    </source>
</evidence>
<dbReference type="GO" id="GO:0032259">
    <property type="term" value="P:methylation"/>
    <property type="evidence" value="ECO:0007669"/>
    <property type="project" value="UniProtKB-KW"/>
</dbReference>
<accession>F3ZSW5</accession>
<dbReference type="HOGENOM" id="CLU_022477_2_1_10"/>
<dbReference type="STRING" id="679937.Bcop_2032"/>
<feature type="site" description="Plays an important role in substrate specificity" evidence="9">
    <location>
        <position position="221"/>
    </location>
</feature>
<feature type="domain" description="Serine hydroxymethyltransferase-like" evidence="11">
    <location>
        <begin position="2"/>
        <end position="394"/>
    </location>
</feature>
<dbReference type="GO" id="GO:0008168">
    <property type="term" value="F:methyltransferase activity"/>
    <property type="evidence" value="ECO:0007669"/>
    <property type="project" value="UniProtKB-KW"/>
</dbReference>
<evidence type="ECO:0000256" key="4">
    <source>
        <dbReference type="ARBA" id="ARBA00011738"/>
    </source>
</evidence>
<dbReference type="Gene3D" id="3.90.1150.10">
    <property type="entry name" value="Aspartate Aminotransferase, domain 1"/>
    <property type="match status" value="1"/>
</dbReference>
<evidence type="ECO:0000256" key="3">
    <source>
        <dbReference type="ARBA" id="ARBA00006376"/>
    </source>
</evidence>
<dbReference type="OrthoDB" id="9803846at2"/>
<comment type="similarity">
    <text evidence="3 9">Belongs to the SHMT family.</text>
</comment>
<name>F3ZSW5_9BACE</name>